<dbReference type="CDD" id="cd03788">
    <property type="entry name" value="GT20_TPS"/>
    <property type="match status" value="1"/>
</dbReference>
<dbReference type="FunFam" id="3.40.50.2000:FF:000046">
    <property type="entry name" value="alpha,alpha-trehalose-phosphate synthase [UDP-forming] 1"/>
    <property type="match status" value="1"/>
</dbReference>
<feature type="compositionally biased region" description="Basic residues" evidence="7">
    <location>
        <begin position="648"/>
        <end position="664"/>
    </location>
</feature>
<protein>
    <recommendedName>
        <fullName evidence="3">alpha,alpha-trehalose-phosphate synthase (UDP-forming)</fullName>
        <ecNumber evidence="3">2.4.1.15</ecNumber>
    </recommendedName>
</protein>
<keyword evidence="9" id="KW-1185">Reference proteome</keyword>
<evidence type="ECO:0000313" key="9">
    <source>
        <dbReference type="Proteomes" id="UP001054857"/>
    </source>
</evidence>
<dbReference type="SUPFAM" id="SSF56784">
    <property type="entry name" value="HAD-like"/>
    <property type="match status" value="1"/>
</dbReference>
<dbReference type="Proteomes" id="UP001054857">
    <property type="component" value="Unassembled WGS sequence"/>
</dbReference>
<dbReference type="Gene3D" id="3.40.50.2000">
    <property type="entry name" value="Glycogen Phosphorylase B"/>
    <property type="match status" value="2"/>
</dbReference>
<dbReference type="GO" id="GO:0004805">
    <property type="term" value="F:trehalose-phosphatase activity"/>
    <property type="evidence" value="ECO:0007669"/>
    <property type="project" value="TreeGrafter"/>
</dbReference>
<reference evidence="8 9" key="1">
    <citation type="journal article" date="2021" name="Sci. Rep.">
        <title>Genome sequencing of the multicellular alga Astrephomene provides insights into convergent evolution of germ-soma differentiation.</title>
        <authorList>
            <person name="Yamashita S."/>
            <person name="Yamamoto K."/>
            <person name="Matsuzaki R."/>
            <person name="Suzuki S."/>
            <person name="Yamaguchi H."/>
            <person name="Hirooka S."/>
            <person name="Minakuchi Y."/>
            <person name="Miyagishima S."/>
            <person name="Kawachi M."/>
            <person name="Toyoda A."/>
            <person name="Nozaki H."/>
        </authorList>
    </citation>
    <scope>NUCLEOTIDE SEQUENCE [LARGE SCALE GENOMIC DNA]</scope>
    <source>
        <strain evidence="8 9">NIES-4017</strain>
    </source>
</reference>
<dbReference type="GO" id="GO:0003825">
    <property type="term" value="F:alpha,alpha-trehalose-phosphate synthase (UDP-forming) activity"/>
    <property type="evidence" value="ECO:0007669"/>
    <property type="project" value="UniProtKB-EC"/>
</dbReference>
<feature type="compositionally biased region" description="Polar residues" evidence="7">
    <location>
        <begin position="681"/>
        <end position="692"/>
    </location>
</feature>
<evidence type="ECO:0000313" key="8">
    <source>
        <dbReference type="EMBL" id="GFR49272.1"/>
    </source>
</evidence>
<evidence type="ECO:0000256" key="1">
    <source>
        <dbReference type="ARBA" id="ARBA00005409"/>
    </source>
</evidence>
<dbReference type="Pfam" id="PF00982">
    <property type="entry name" value="Glyco_transf_20"/>
    <property type="match status" value="1"/>
</dbReference>
<accession>A0AAD3DYR0</accession>
<keyword evidence="4" id="KW-0328">Glycosyltransferase</keyword>
<dbReference type="InterPro" id="IPR003337">
    <property type="entry name" value="Trehalose_PPase"/>
</dbReference>
<feature type="compositionally biased region" description="Low complexity" evidence="7">
    <location>
        <begin position="701"/>
        <end position="714"/>
    </location>
</feature>
<dbReference type="Pfam" id="PF02358">
    <property type="entry name" value="Trehalose_PPase"/>
    <property type="match status" value="2"/>
</dbReference>
<gene>
    <name evidence="8" type="ORF">Agub_g11252</name>
</gene>
<evidence type="ECO:0000256" key="3">
    <source>
        <dbReference type="ARBA" id="ARBA00012538"/>
    </source>
</evidence>
<evidence type="ECO:0000256" key="7">
    <source>
        <dbReference type="SAM" id="MobiDB-lite"/>
    </source>
</evidence>
<sequence length="935" mass="103388">MSSLPETLSSEEVASSLPTTRVDRLLRERIRRNRSHQAFDAFEEIPMEDPVLETVPEPPTISRLLVIANRLPVTCSKDSAGRWQLQASAGGLVSALKGVSNYATVWIGWPGIWVKPGREREELAALLKAEGYSPVWMDQTLLDMYYNGFCNSVLWQLFHYVPLNIDSWQKMAEHRAMQMQWHAYQVANEKFADVVLSEYGSNDVVWVQDYHLMLLPSLLKQAVPKMKVGFFLHTPFPSSEIYRTLPVREEVLRAVLAADLVGFHTYDYARHFISSCTRILGLEGTPEGVENNGVLTRVGTFPIGIDPERFTRALESEEVAGQTAKLLNRYAGRKIMLGVDRLDMVKGIPQKLLAYEKFLEEHPEWRDKVLLVQIAVPSRTDVPEYQKLRSMVHEIVGRINGQYGTLTYVPIYHLDTSLSFTELCALYAVTDVALVTSLRDGMNLVSYEYVACQSDNAGVLVLSEFAGAAQSLGAGALLVNPWNISDMSAAIHDALSMSEEERRERHRQNYMHVQTHTSQHWADTFITELNDTHIEADLRMRHTPPPLVIPEVVRAYQASRRRLIVLGYNATLTTSVEAPRLPKRQFEQVKALAKVNPRVMQSVCELCQDPANVVAIFSGSETSKLDEIFGHLPVWLAAENGVYVRPPHPLHHHPHHHSHSHSHSHLGSGPGGLMGPAGTSPRGTSPQQQQGGLQEAGVGAGTAAEGGAAAAAGGSSRQQQPAATPQWQCVFDQVHCEWMESVQLVFDYFCERTPRSFVEARETSLVWNYKYADVEFGRIQARDLLQHLWTGPISNAPVEIIQGGKSVEVRPVGVTKGLAMQRLVGLIASEGGLEAAAFDMVLCIGHLLGRDENLFSLFEGDRIDGAAPTHNSSYRRWVEATTTTNTTTIITVTSWVGTGGAAARGALWGWGQLPPPPPPPPAAAAGLTAAAAAWR</sequence>
<name>A0AAD3DYR0_9CHLO</name>
<dbReference type="InterPro" id="IPR036412">
    <property type="entry name" value="HAD-like_sf"/>
</dbReference>
<comment type="similarity">
    <text evidence="1">In the N-terminal section; belongs to the glycosyltransferase 20 family.</text>
</comment>
<evidence type="ECO:0000256" key="5">
    <source>
        <dbReference type="ARBA" id="ARBA00022679"/>
    </source>
</evidence>
<dbReference type="PANTHER" id="PTHR10788">
    <property type="entry name" value="TREHALOSE-6-PHOSPHATE SYNTHASE"/>
    <property type="match status" value="1"/>
</dbReference>
<dbReference type="InterPro" id="IPR001830">
    <property type="entry name" value="Glyco_trans_20"/>
</dbReference>
<comment type="caution">
    <text evidence="8">The sequence shown here is derived from an EMBL/GenBank/DDBJ whole genome shotgun (WGS) entry which is preliminary data.</text>
</comment>
<dbReference type="EMBL" id="BMAR01000029">
    <property type="protein sequence ID" value="GFR49272.1"/>
    <property type="molecule type" value="Genomic_DNA"/>
</dbReference>
<keyword evidence="5" id="KW-0808">Transferase</keyword>
<dbReference type="GO" id="GO:0005992">
    <property type="term" value="P:trehalose biosynthetic process"/>
    <property type="evidence" value="ECO:0007669"/>
    <property type="project" value="InterPro"/>
</dbReference>
<dbReference type="EC" id="2.4.1.15" evidence="3"/>
<evidence type="ECO:0000256" key="4">
    <source>
        <dbReference type="ARBA" id="ARBA00022676"/>
    </source>
</evidence>
<dbReference type="InterPro" id="IPR012766">
    <property type="entry name" value="Trehalose_OtsA"/>
</dbReference>
<proteinExistence type="inferred from homology"/>
<dbReference type="AlphaFoldDB" id="A0AAD3DYR0"/>
<organism evidence="8 9">
    <name type="scientific">Astrephomene gubernaculifera</name>
    <dbReference type="NCBI Taxonomy" id="47775"/>
    <lineage>
        <taxon>Eukaryota</taxon>
        <taxon>Viridiplantae</taxon>
        <taxon>Chlorophyta</taxon>
        <taxon>core chlorophytes</taxon>
        <taxon>Chlorophyceae</taxon>
        <taxon>CS clade</taxon>
        <taxon>Chlamydomonadales</taxon>
        <taxon>Astrephomenaceae</taxon>
        <taxon>Astrephomene</taxon>
    </lineage>
</organism>
<evidence type="ECO:0000256" key="6">
    <source>
        <dbReference type="ARBA" id="ARBA00048039"/>
    </source>
</evidence>
<dbReference type="PANTHER" id="PTHR10788:SF106">
    <property type="entry name" value="BCDNA.GH08860"/>
    <property type="match status" value="1"/>
</dbReference>
<comment type="catalytic activity">
    <reaction evidence="6">
        <text>D-glucose 6-phosphate + UDP-alpha-D-glucose = alpha,alpha-trehalose 6-phosphate + UDP + H(+)</text>
        <dbReference type="Rhea" id="RHEA:18889"/>
        <dbReference type="ChEBI" id="CHEBI:15378"/>
        <dbReference type="ChEBI" id="CHEBI:58223"/>
        <dbReference type="ChEBI" id="CHEBI:58429"/>
        <dbReference type="ChEBI" id="CHEBI:58885"/>
        <dbReference type="ChEBI" id="CHEBI:61548"/>
        <dbReference type="EC" id="2.4.1.15"/>
    </reaction>
</comment>
<feature type="region of interest" description="Disordered" evidence="7">
    <location>
        <begin position="646"/>
        <end position="719"/>
    </location>
</feature>
<dbReference type="SUPFAM" id="SSF53756">
    <property type="entry name" value="UDP-Glycosyltransferase/glycogen phosphorylase"/>
    <property type="match status" value="1"/>
</dbReference>
<dbReference type="NCBIfam" id="TIGR02400">
    <property type="entry name" value="trehalose_OtsA"/>
    <property type="match status" value="1"/>
</dbReference>
<dbReference type="FunFam" id="3.40.50.2000:FF:000039">
    <property type="entry name" value="alpha,alpha-trehalose-phosphate synthase [UDP-forming] 1-like"/>
    <property type="match status" value="1"/>
</dbReference>
<evidence type="ECO:0000256" key="2">
    <source>
        <dbReference type="ARBA" id="ARBA00006330"/>
    </source>
</evidence>
<dbReference type="GO" id="GO:0005829">
    <property type="term" value="C:cytosol"/>
    <property type="evidence" value="ECO:0007669"/>
    <property type="project" value="TreeGrafter"/>
</dbReference>
<comment type="similarity">
    <text evidence="2">In the C-terminal section; belongs to the trehalose phosphatase family.</text>
</comment>
<feature type="non-terminal residue" evidence="8">
    <location>
        <position position="935"/>
    </location>
</feature>